<dbReference type="Gramene" id="CDF35475">
    <property type="protein sequence ID" value="CDF35475"/>
    <property type="gene ID" value="CHC_T00003980001"/>
</dbReference>
<feature type="compositionally biased region" description="Basic and acidic residues" evidence="1">
    <location>
        <begin position="47"/>
        <end position="70"/>
    </location>
</feature>
<sequence length="79" mass="8849">MNTKQSFTIGWIAYTAAFGIGGGLGIYKYWYAPGGRKEREAAADLRRAEEAAREAEEEQRIREERRRAKESPTAPAGQT</sequence>
<evidence type="ECO:0000313" key="3">
    <source>
        <dbReference type="EMBL" id="CDF35475.1"/>
    </source>
</evidence>
<accession>R7QDJ2</accession>
<keyword evidence="4" id="KW-1185">Reference proteome</keyword>
<evidence type="ECO:0000256" key="1">
    <source>
        <dbReference type="SAM" id="MobiDB-lite"/>
    </source>
</evidence>
<dbReference type="GeneID" id="17323008"/>
<protein>
    <submittedName>
        <fullName evidence="3">Uncharacterized protein</fullName>
    </submittedName>
</protein>
<dbReference type="EMBL" id="HG001731">
    <property type="protein sequence ID" value="CDF35475.1"/>
    <property type="molecule type" value="Genomic_DNA"/>
</dbReference>
<dbReference type="OrthoDB" id="5181at2759"/>
<name>R7QDJ2_CHOCR</name>
<keyword evidence="2" id="KW-0812">Transmembrane</keyword>
<feature type="region of interest" description="Disordered" evidence="1">
    <location>
        <begin position="47"/>
        <end position="79"/>
    </location>
</feature>
<keyword evidence="2" id="KW-0472">Membrane</keyword>
<evidence type="ECO:0000256" key="2">
    <source>
        <dbReference type="SAM" id="Phobius"/>
    </source>
</evidence>
<keyword evidence="2" id="KW-1133">Transmembrane helix</keyword>
<organism evidence="3 4">
    <name type="scientific">Chondrus crispus</name>
    <name type="common">Carrageen Irish moss</name>
    <name type="synonym">Polymorpha crispa</name>
    <dbReference type="NCBI Taxonomy" id="2769"/>
    <lineage>
        <taxon>Eukaryota</taxon>
        <taxon>Rhodophyta</taxon>
        <taxon>Florideophyceae</taxon>
        <taxon>Rhodymeniophycidae</taxon>
        <taxon>Gigartinales</taxon>
        <taxon>Gigartinaceae</taxon>
        <taxon>Chondrus</taxon>
    </lineage>
</organism>
<proteinExistence type="predicted"/>
<dbReference type="RefSeq" id="XP_005715294.1">
    <property type="nucleotide sequence ID" value="XM_005715237.1"/>
</dbReference>
<evidence type="ECO:0000313" key="4">
    <source>
        <dbReference type="Proteomes" id="UP000012073"/>
    </source>
</evidence>
<reference evidence="4" key="1">
    <citation type="journal article" date="2013" name="Proc. Natl. Acad. Sci. U.S.A.">
        <title>Genome structure and metabolic features in the red seaweed Chondrus crispus shed light on evolution of the Archaeplastida.</title>
        <authorList>
            <person name="Collen J."/>
            <person name="Porcel B."/>
            <person name="Carre W."/>
            <person name="Ball S.G."/>
            <person name="Chaparro C."/>
            <person name="Tonon T."/>
            <person name="Barbeyron T."/>
            <person name="Michel G."/>
            <person name="Noel B."/>
            <person name="Valentin K."/>
            <person name="Elias M."/>
            <person name="Artiguenave F."/>
            <person name="Arun A."/>
            <person name="Aury J.M."/>
            <person name="Barbosa-Neto J.F."/>
            <person name="Bothwell J.H."/>
            <person name="Bouget F.Y."/>
            <person name="Brillet L."/>
            <person name="Cabello-Hurtado F."/>
            <person name="Capella-Gutierrez S."/>
            <person name="Charrier B."/>
            <person name="Cladiere L."/>
            <person name="Cock J.M."/>
            <person name="Coelho S.M."/>
            <person name="Colleoni C."/>
            <person name="Czjzek M."/>
            <person name="Da Silva C."/>
            <person name="Delage L."/>
            <person name="Denoeud F."/>
            <person name="Deschamps P."/>
            <person name="Dittami S.M."/>
            <person name="Gabaldon T."/>
            <person name="Gachon C.M."/>
            <person name="Groisillier A."/>
            <person name="Herve C."/>
            <person name="Jabbari K."/>
            <person name="Katinka M."/>
            <person name="Kloareg B."/>
            <person name="Kowalczyk N."/>
            <person name="Labadie K."/>
            <person name="Leblanc C."/>
            <person name="Lopez P.J."/>
            <person name="McLachlan D.H."/>
            <person name="Meslet-Cladiere L."/>
            <person name="Moustafa A."/>
            <person name="Nehr Z."/>
            <person name="Nyvall Collen P."/>
            <person name="Panaud O."/>
            <person name="Partensky F."/>
            <person name="Poulain J."/>
            <person name="Rensing S.A."/>
            <person name="Rousvoal S."/>
            <person name="Samson G."/>
            <person name="Symeonidi A."/>
            <person name="Weissenbach J."/>
            <person name="Zambounis A."/>
            <person name="Wincker P."/>
            <person name="Boyen C."/>
        </authorList>
    </citation>
    <scope>NUCLEOTIDE SEQUENCE [LARGE SCALE GENOMIC DNA]</scope>
    <source>
        <strain evidence="4">cv. Stackhouse</strain>
    </source>
</reference>
<feature type="transmembrane region" description="Helical" evidence="2">
    <location>
        <begin position="12"/>
        <end position="30"/>
    </location>
</feature>
<dbReference type="Proteomes" id="UP000012073">
    <property type="component" value="Unassembled WGS sequence"/>
</dbReference>
<dbReference type="AlphaFoldDB" id="R7QDJ2"/>
<dbReference type="KEGG" id="ccp:CHC_T00003980001"/>
<gene>
    <name evidence="3" type="ORF">CHC_T00003980001</name>
</gene>